<protein>
    <submittedName>
        <fullName evidence="1">Uncharacterized protein</fullName>
    </submittedName>
</protein>
<gene>
    <name evidence="1" type="ORF">FIM25_08980</name>
</gene>
<keyword evidence="2" id="KW-1185">Reference proteome</keyword>
<dbReference type="OrthoDB" id="8686969at2"/>
<accession>A0A5Q4VEX0</accession>
<organism evidence="1 2">
    <name type="scientific">Desulfobotulus mexicanus</name>
    <dbReference type="NCBI Taxonomy" id="2586642"/>
    <lineage>
        <taxon>Bacteria</taxon>
        <taxon>Pseudomonadati</taxon>
        <taxon>Thermodesulfobacteriota</taxon>
        <taxon>Desulfobacteria</taxon>
        <taxon>Desulfobacterales</taxon>
        <taxon>Desulfobacteraceae</taxon>
        <taxon>Desulfobotulus</taxon>
    </lineage>
</organism>
<sequence length="143" mass="16487">MKPYIEDLKKLKHKLINESDFSIIANYFMDIVEQHPIISNAKIVKNKSLMNVVMAVGESYFNGKVIVSQSRIMHVKNTNFYHGTVMLNDCLSVFCYFEDLKKGMLSIHDSNKDKLFHVRITGTVIGKNKTYVDPYEKNTPTVH</sequence>
<evidence type="ECO:0000313" key="1">
    <source>
        <dbReference type="EMBL" id="TYT74710.1"/>
    </source>
</evidence>
<comment type="caution">
    <text evidence="1">The sequence shown here is derived from an EMBL/GenBank/DDBJ whole genome shotgun (WGS) entry which is preliminary data.</text>
</comment>
<reference evidence="1 2" key="1">
    <citation type="submission" date="2019-06" db="EMBL/GenBank/DDBJ databases">
        <title>Desulfobotulus mexicanus sp. nov., a novel sulfate-reducing bacterium isolated from the sediment of an alkaline crater lake in Mexico.</title>
        <authorList>
            <person name="Hirschler-Rea A."/>
        </authorList>
    </citation>
    <scope>NUCLEOTIDE SEQUENCE [LARGE SCALE GENOMIC DNA]</scope>
    <source>
        <strain evidence="1 2">PAR22N</strain>
    </source>
</reference>
<dbReference type="Proteomes" id="UP000321899">
    <property type="component" value="Unassembled WGS sequence"/>
</dbReference>
<name>A0A5Q4VEX0_9BACT</name>
<evidence type="ECO:0000313" key="2">
    <source>
        <dbReference type="Proteomes" id="UP000321899"/>
    </source>
</evidence>
<dbReference type="RefSeq" id="WP_139448413.1">
    <property type="nucleotide sequence ID" value="NZ_VDMB01000009.1"/>
</dbReference>
<proteinExistence type="predicted"/>
<dbReference type="EMBL" id="VDMB01000009">
    <property type="protein sequence ID" value="TYT74710.1"/>
    <property type="molecule type" value="Genomic_DNA"/>
</dbReference>
<dbReference type="AlphaFoldDB" id="A0A5Q4VEX0"/>